<dbReference type="InterPro" id="IPR051453">
    <property type="entry name" value="MBL_Glyoxalase_II"/>
</dbReference>
<feature type="domain" description="Metallo-beta-lactamase" evidence="5">
    <location>
        <begin position="12"/>
        <end position="193"/>
    </location>
</feature>
<evidence type="ECO:0000313" key="7">
    <source>
        <dbReference type="Proteomes" id="UP000182412"/>
    </source>
</evidence>
<dbReference type="OrthoDB" id="9802248at2"/>
<name>A0A1H0RME8_SELRU</name>
<dbReference type="SMART" id="SM00849">
    <property type="entry name" value="Lactamase_B"/>
    <property type="match status" value="1"/>
</dbReference>
<accession>A0A1H0RME8</accession>
<dbReference type="InterPro" id="IPR001279">
    <property type="entry name" value="Metallo-B-lactamas"/>
</dbReference>
<protein>
    <submittedName>
        <fullName evidence="6">Glyoxylase, beta-lactamase superfamily II</fullName>
    </submittedName>
</protein>
<evidence type="ECO:0000256" key="2">
    <source>
        <dbReference type="ARBA" id="ARBA00022723"/>
    </source>
</evidence>
<evidence type="ECO:0000256" key="4">
    <source>
        <dbReference type="ARBA" id="ARBA00022833"/>
    </source>
</evidence>
<dbReference type="EMBL" id="FNJQ01000013">
    <property type="protein sequence ID" value="SDP30627.1"/>
    <property type="molecule type" value="Genomic_DNA"/>
</dbReference>
<reference evidence="6 7" key="1">
    <citation type="submission" date="2016-10" db="EMBL/GenBank/DDBJ databases">
        <authorList>
            <person name="de Groot N.N."/>
        </authorList>
    </citation>
    <scope>NUCLEOTIDE SEQUENCE [LARGE SCALE GENOMIC DNA]</scope>
    <source>
        <strain evidence="6 7">S137</strain>
    </source>
</reference>
<organism evidence="6 7">
    <name type="scientific">Selenomonas ruminantium</name>
    <dbReference type="NCBI Taxonomy" id="971"/>
    <lineage>
        <taxon>Bacteria</taxon>
        <taxon>Bacillati</taxon>
        <taxon>Bacillota</taxon>
        <taxon>Negativicutes</taxon>
        <taxon>Selenomonadales</taxon>
        <taxon>Selenomonadaceae</taxon>
        <taxon>Selenomonas</taxon>
    </lineage>
</organism>
<dbReference type="Gene3D" id="3.60.15.10">
    <property type="entry name" value="Ribonuclease Z/Hydroxyacylglutathione hydrolase-like"/>
    <property type="match status" value="1"/>
</dbReference>
<sequence>MILQVTVTEYLPTNVYFYVDEESKHGFIIDPGAEAAKLKKIAEERGFVIEKILLTHGHFDHIAAVNELQAAWGAEVYMQENGKIYAENPAWNLSNQLGAGITLHDVNYLSDDAVITLKDKPDFQLQLRHVPGHTSDGCIYYSEQDGIAFVGDCVFRESYGRTDLPGGDEETLLSKITERILTLPEETILLSAHSEETTVEHERNMPWYAGRLK</sequence>
<dbReference type="AlphaFoldDB" id="A0A1H0RME8"/>
<dbReference type="GO" id="GO:0016787">
    <property type="term" value="F:hydrolase activity"/>
    <property type="evidence" value="ECO:0007669"/>
    <property type="project" value="UniProtKB-KW"/>
</dbReference>
<dbReference type="SUPFAM" id="SSF56281">
    <property type="entry name" value="Metallo-hydrolase/oxidoreductase"/>
    <property type="match status" value="1"/>
</dbReference>
<proteinExistence type="predicted"/>
<dbReference type="PANTHER" id="PTHR46233:SF3">
    <property type="entry name" value="HYDROXYACYLGLUTATHIONE HYDROLASE GLOC"/>
    <property type="match status" value="1"/>
</dbReference>
<evidence type="ECO:0000313" key="6">
    <source>
        <dbReference type="EMBL" id="SDP30627.1"/>
    </source>
</evidence>
<keyword evidence="2" id="KW-0479">Metal-binding</keyword>
<keyword evidence="3" id="KW-0378">Hydrolase</keyword>
<dbReference type="RefSeq" id="WP_074572153.1">
    <property type="nucleotide sequence ID" value="NZ_FNJQ01000013.1"/>
</dbReference>
<comment type="cofactor">
    <cofactor evidence="1">
        <name>Zn(2+)</name>
        <dbReference type="ChEBI" id="CHEBI:29105"/>
    </cofactor>
</comment>
<evidence type="ECO:0000256" key="3">
    <source>
        <dbReference type="ARBA" id="ARBA00022801"/>
    </source>
</evidence>
<keyword evidence="4" id="KW-0862">Zinc</keyword>
<gene>
    <name evidence="6" type="ORF">SAMN05216366_11310</name>
</gene>
<dbReference type="Proteomes" id="UP000182412">
    <property type="component" value="Unassembled WGS sequence"/>
</dbReference>
<dbReference type="InterPro" id="IPR036866">
    <property type="entry name" value="RibonucZ/Hydroxyglut_hydro"/>
</dbReference>
<dbReference type="Pfam" id="PF00753">
    <property type="entry name" value="Lactamase_B"/>
    <property type="match status" value="1"/>
</dbReference>
<evidence type="ECO:0000259" key="5">
    <source>
        <dbReference type="SMART" id="SM00849"/>
    </source>
</evidence>
<dbReference type="PANTHER" id="PTHR46233">
    <property type="entry name" value="HYDROXYACYLGLUTATHIONE HYDROLASE GLOC"/>
    <property type="match status" value="1"/>
</dbReference>
<evidence type="ECO:0000256" key="1">
    <source>
        <dbReference type="ARBA" id="ARBA00001947"/>
    </source>
</evidence>
<dbReference type="CDD" id="cd06262">
    <property type="entry name" value="metallo-hydrolase-like_MBL-fold"/>
    <property type="match status" value="1"/>
</dbReference>
<dbReference type="GO" id="GO:0046872">
    <property type="term" value="F:metal ion binding"/>
    <property type="evidence" value="ECO:0007669"/>
    <property type="project" value="UniProtKB-KW"/>
</dbReference>